<keyword evidence="6" id="KW-1185">Reference proteome</keyword>
<dbReference type="PANTHER" id="PTHR46362:SF1">
    <property type="entry name" value="GEM-ASSOCIATED PROTEIN 5"/>
    <property type="match status" value="1"/>
</dbReference>
<dbReference type="Gene3D" id="2.130.10.10">
    <property type="entry name" value="YVTN repeat-like/Quinoprotein amine dehydrogenase"/>
    <property type="match status" value="2"/>
</dbReference>
<dbReference type="InterPro" id="IPR015943">
    <property type="entry name" value="WD40/YVTN_repeat-like_dom_sf"/>
</dbReference>
<accession>A0AAV2AGI8</accession>
<feature type="domain" description="Gem-associated protein 5 TPR" evidence="3">
    <location>
        <begin position="841"/>
        <end position="1048"/>
    </location>
</feature>
<dbReference type="GO" id="GO:0003730">
    <property type="term" value="F:mRNA 3'-UTR binding"/>
    <property type="evidence" value="ECO:0007669"/>
    <property type="project" value="TreeGrafter"/>
</dbReference>
<evidence type="ECO:0000256" key="2">
    <source>
        <dbReference type="SAM" id="MobiDB-lite"/>
    </source>
</evidence>
<evidence type="ECO:0000313" key="6">
    <source>
        <dbReference type="Proteomes" id="UP001497382"/>
    </source>
</evidence>
<feature type="compositionally biased region" description="Basic and acidic residues" evidence="2">
    <location>
        <begin position="1662"/>
        <end position="1678"/>
    </location>
</feature>
<name>A0AAV2AGI8_9ARAC</name>
<sequence>MSSEVLVLPSFNRHFPQAFSQSPSGIIAYGCRNIIYFIDARCYPPVILDSKCIHRAYKEKVAALSFCKCENTELIASISDCGEVKIWDINTGTCVNNFIGKEGICNIEWIHGSPNTVVFPQDSKVLLKWNFSTGYVTKIKFGTELKTCFITSNEKCPHLLAVAHNNGTITVLDIVQEKILHKLKDHCRDINNLAWSPVLPDTLLSVGSDFSVRSWKMGEEKSTKSFWIGRIKPDDRRRIRVMGICHPKEADVMICSNCYGEIGEVALSEEKPRFKPYSKMGGEVICKILFALFSGTLKTEQGTVDILYCFDIYIFSIWNITEKNLISFLPLFMGFVYDLSFSPVNPIYLCISNGDGILRVWNAQADSQTSRIVSVFVQAKTKIMTAAWHPAWENVIAFGTDDGKIGIIDSIKKRALYPFETFHKGRVYCVCWGPCKASSIEVSPLLFVDAGSDEYFIYSCGGGEIFMNRYKKLNEPALNFHEIATRPTDIETIENTCSEIIWKSDYSCVCIGTYKGFIDVYNDKLVFQIRCNLEMKSIECLRWHPESTYMSPTGSPLKSWLACSGNDLNIYIVDTSKIFEKSENSADWIVKKLTGHKKQISATSWSPHMDGYLVSASKDGSALVWHACTGNIIASYLDHSDIVNTVQWSVFDEDVIYSGGQDNCVRVWRISQQKSVAPADKAPLRKKLRRPKLSARGADKLQDSGDETVPENGDAILENGSTFVENSETYVDRDKPAEIVETETIDEGVPVACSKIKYSDRVDRLNLEGNHDQALWLNHVNKKTVSLFGSSFKSTVKEEDLKDFMKLADILCKRTEENDECFDPLQPSEGTLSDDDVMKFGLYTDQVTALRMADIQADNYKSNMDKIRFCQLSVMTNKMETLIKEAAENGTLSNYLVSLAPSVSYSFWLEICEKYALQLLQAQQPYVACTYFLMCNKVYEAIDVLKEKGKLIDALALARLRLPDSDPVIHCLLLLIRKRYRDLCNSVGEAKCYLSLNETLLAVKTLGSVPDASHAKVAAYICKKYNMNDEAEKYIFIFLQRCLMQCDWESFREFANEESSVQVYSILFAVHEVFYLHLQKAKKQSGIFVKEIFSLPNSEELVKFWNGTTCMDSDKSFMEYICDVLESRNLLPMAESSLKTIIQSLDFFLAKWSAMDSSSDAHVVIAVYIAKFILFTLMGDFATATANFLKIFESSCNIAILPKIIFVLFFPMKLLWSQKMKFITCQSRTDSYKSSTNMVVTQYQQIVQCVSEKIMTKSIPFDLTIVSKDDLQNNLHAVTEKIVTALSLKGIDEFILAYFASYIVHDLSRLMDKKVFKLECCPENVDSNLENKFDEKLLPSKIVEEVPPENNLIVVSSENDESEIQKEESPELEDLIDAALKEADEKIRTLTNSEESTVSKDASNIQIKDMPDLCSNGKQICEREENLNIGNEECQTVSNEEYFVEICSPETVSNLGNCIDQVSSSDASSHAECIASMDLFYHLILFIMSNICKEEFTLLHYLKERLKFLHLIRASHELSKFSKENKSKLIPKTYVAAASKKVKEVKNKNKDKSDKPVVEAPSTAVKTNQIEAFKDDDKCEHSNSPVESVNDDSNIDKNDKDGQSEPSDSAVESVNDVPNIDKNNVDGQSELSNSASETVDRDPNSDHINDDKGEPSTSALESVKDVPSADKNEDHRQNELSNSVIESFNYAPSADQNDGDKRKFSNSATEATDELHSDDNEVRTIISNDHNYSSPLQDFDPSQDTLKSAVKVDVDSNHISQDSDKNVKELSELIQLLESEAKGFSYPSPLDIVPKVLQILYDVRQNSTCCFIQEKLHTLIDEIVHWAETFQVPNNNFVCEICH</sequence>
<dbReference type="InterPro" id="IPR036322">
    <property type="entry name" value="WD40_repeat_dom_sf"/>
</dbReference>
<feature type="compositionally biased region" description="Basic and acidic residues" evidence="2">
    <location>
        <begin position="1572"/>
        <end position="1581"/>
    </location>
</feature>
<feature type="repeat" description="WD" evidence="1">
    <location>
        <begin position="636"/>
        <end position="678"/>
    </location>
</feature>
<dbReference type="InterPro" id="IPR056424">
    <property type="entry name" value="Beta-prop_GEMI5_2nd"/>
</dbReference>
<proteinExistence type="predicted"/>
<dbReference type="GO" id="GO:0032797">
    <property type="term" value="C:SMN complex"/>
    <property type="evidence" value="ECO:0007669"/>
    <property type="project" value="TreeGrafter"/>
</dbReference>
<dbReference type="PANTHER" id="PTHR46362">
    <property type="entry name" value="GEM-ASSOCIATED PROTEIN 5"/>
    <property type="match status" value="1"/>
</dbReference>
<gene>
    <name evidence="5" type="ORF">LARSCL_LOCUS12425</name>
</gene>
<comment type="caution">
    <text evidence="5">The sequence shown here is derived from an EMBL/GenBank/DDBJ whole genome shotgun (WGS) entry which is preliminary data.</text>
</comment>
<dbReference type="PROSITE" id="PS50082">
    <property type="entry name" value="WD_REPEATS_2"/>
    <property type="match status" value="3"/>
</dbReference>
<dbReference type="SUPFAM" id="SSF50978">
    <property type="entry name" value="WD40 repeat-like"/>
    <property type="match status" value="2"/>
</dbReference>
<dbReference type="SMART" id="SM00320">
    <property type="entry name" value="WD40"/>
    <property type="match status" value="9"/>
</dbReference>
<feature type="compositionally biased region" description="Basic and acidic residues" evidence="2">
    <location>
        <begin position="1638"/>
        <end position="1654"/>
    </location>
</feature>
<evidence type="ECO:0000259" key="4">
    <source>
        <dbReference type="Pfam" id="PF23775"/>
    </source>
</evidence>
<organism evidence="5 6">
    <name type="scientific">Larinioides sclopetarius</name>
    <dbReference type="NCBI Taxonomy" id="280406"/>
    <lineage>
        <taxon>Eukaryota</taxon>
        <taxon>Metazoa</taxon>
        <taxon>Ecdysozoa</taxon>
        <taxon>Arthropoda</taxon>
        <taxon>Chelicerata</taxon>
        <taxon>Arachnida</taxon>
        <taxon>Araneae</taxon>
        <taxon>Araneomorphae</taxon>
        <taxon>Entelegynae</taxon>
        <taxon>Araneoidea</taxon>
        <taxon>Araneidae</taxon>
        <taxon>Larinioides</taxon>
    </lineage>
</organism>
<feature type="compositionally biased region" description="Polar residues" evidence="2">
    <location>
        <begin position="1621"/>
        <end position="1637"/>
    </location>
</feature>
<dbReference type="GO" id="GO:0000387">
    <property type="term" value="P:spliceosomal snRNP assembly"/>
    <property type="evidence" value="ECO:0007669"/>
    <property type="project" value="TreeGrafter"/>
</dbReference>
<dbReference type="Pfam" id="PF23775">
    <property type="entry name" value="Beta-prop_RIG_2nd"/>
    <property type="match status" value="1"/>
</dbReference>
<dbReference type="InterPro" id="IPR052640">
    <property type="entry name" value="Gemin-5"/>
</dbReference>
<evidence type="ECO:0000259" key="3">
    <source>
        <dbReference type="Pfam" id="PF23774"/>
    </source>
</evidence>
<feature type="repeat" description="WD" evidence="1">
    <location>
        <begin position="593"/>
        <end position="635"/>
    </location>
</feature>
<dbReference type="Pfam" id="PF23774">
    <property type="entry name" value="TPR_GEMI5"/>
    <property type="match status" value="1"/>
</dbReference>
<evidence type="ECO:0000313" key="5">
    <source>
        <dbReference type="EMBL" id="CAL1283133.1"/>
    </source>
</evidence>
<keyword evidence="1" id="KW-0853">WD repeat</keyword>
<dbReference type="InterPro" id="IPR056421">
    <property type="entry name" value="TPR_GEMI5"/>
</dbReference>
<feature type="domain" description="Gem-associated protein 5 second beta-propeller" evidence="4">
    <location>
        <begin position="349"/>
        <end position="627"/>
    </location>
</feature>
<feature type="compositionally biased region" description="Basic and acidic residues" evidence="2">
    <location>
        <begin position="1545"/>
        <end position="1557"/>
    </location>
</feature>
<feature type="compositionally biased region" description="Basic residues" evidence="2">
    <location>
        <begin position="684"/>
        <end position="693"/>
    </location>
</feature>
<feature type="repeat" description="WD" evidence="1">
    <location>
        <begin position="183"/>
        <end position="225"/>
    </location>
</feature>
<protein>
    <recommendedName>
        <fullName evidence="7">Gem-associated protein 5</fullName>
    </recommendedName>
</protein>
<feature type="region of interest" description="Disordered" evidence="2">
    <location>
        <begin position="678"/>
        <end position="718"/>
    </location>
</feature>
<feature type="compositionally biased region" description="Basic and acidic residues" evidence="2">
    <location>
        <begin position="1594"/>
        <end position="1603"/>
    </location>
</feature>
<dbReference type="Proteomes" id="UP001497382">
    <property type="component" value="Unassembled WGS sequence"/>
</dbReference>
<dbReference type="PROSITE" id="PS50294">
    <property type="entry name" value="WD_REPEATS_REGION"/>
    <property type="match status" value="1"/>
</dbReference>
<dbReference type="Pfam" id="PF00400">
    <property type="entry name" value="WD40"/>
    <property type="match status" value="1"/>
</dbReference>
<dbReference type="EMBL" id="CAXIEN010000164">
    <property type="protein sequence ID" value="CAL1283133.1"/>
    <property type="molecule type" value="Genomic_DNA"/>
</dbReference>
<reference evidence="5 6" key="1">
    <citation type="submission" date="2024-04" db="EMBL/GenBank/DDBJ databases">
        <authorList>
            <person name="Rising A."/>
            <person name="Reimegard J."/>
            <person name="Sonavane S."/>
            <person name="Akerstrom W."/>
            <person name="Nylinder S."/>
            <person name="Hedman E."/>
            <person name="Kallberg Y."/>
        </authorList>
    </citation>
    <scope>NUCLEOTIDE SEQUENCE [LARGE SCALE GENOMIC DNA]</scope>
</reference>
<dbReference type="InterPro" id="IPR001680">
    <property type="entry name" value="WD40_rpt"/>
</dbReference>
<evidence type="ECO:0000256" key="1">
    <source>
        <dbReference type="PROSITE-ProRule" id="PRU00221"/>
    </source>
</evidence>
<evidence type="ECO:0008006" key="7">
    <source>
        <dbReference type="Google" id="ProtNLM"/>
    </source>
</evidence>
<dbReference type="GO" id="GO:0005634">
    <property type="term" value="C:nucleus"/>
    <property type="evidence" value="ECO:0007669"/>
    <property type="project" value="TreeGrafter"/>
</dbReference>
<feature type="region of interest" description="Disordered" evidence="2">
    <location>
        <begin position="1545"/>
        <end position="1720"/>
    </location>
</feature>